<gene>
    <name evidence="5" type="ORF">EVA_03821</name>
</gene>
<keyword evidence="2 5" id="KW-0808">Transferase</keyword>
<dbReference type="InterPro" id="IPR050500">
    <property type="entry name" value="Phos_Acetyltrans/Butyryltrans"/>
</dbReference>
<comment type="caution">
    <text evidence="5">The sequence shown here is derived from an EMBL/GenBank/DDBJ whole genome shotgun (WGS) entry which is preliminary data.</text>
</comment>
<reference evidence="5" key="1">
    <citation type="journal article" date="2012" name="PLoS ONE">
        <title>Gene sets for utilization of primary and secondary nutrition supplies in the distal gut of endangered iberian lynx.</title>
        <authorList>
            <person name="Alcaide M."/>
            <person name="Messina E."/>
            <person name="Richter M."/>
            <person name="Bargiela R."/>
            <person name="Peplies J."/>
            <person name="Huws S.A."/>
            <person name="Newbold C.J."/>
            <person name="Golyshin P.N."/>
            <person name="Simon M.A."/>
            <person name="Lopez G."/>
            <person name="Yakimov M.M."/>
            <person name="Ferrer M."/>
        </authorList>
    </citation>
    <scope>NUCLEOTIDE SEQUENCE</scope>
</reference>
<dbReference type="PANTHER" id="PTHR43356:SF2">
    <property type="entry name" value="PHOSPHATE ACETYLTRANSFERASE"/>
    <property type="match status" value="1"/>
</dbReference>
<dbReference type="InterPro" id="IPR012147">
    <property type="entry name" value="P_Ac_Bu_trans"/>
</dbReference>
<evidence type="ECO:0000259" key="4">
    <source>
        <dbReference type="Pfam" id="PF01515"/>
    </source>
</evidence>
<evidence type="ECO:0000313" key="5">
    <source>
        <dbReference type="EMBL" id="EJX08070.1"/>
    </source>
</evidence>
<organism evidence="5">
    <name type="scientific">gut metagenome</name>
    <dbReference type="NCBI Taxonomy" id="749906"/>
    <lineage>
        <taxon>unclassified sequences</taxon>
        <taxon>metagenomes</taxon>
        <taxon>organismal metagenomes</taxon>
    </lineage>
</organism>
<accession>J9H394</accession>
<evidence type="ECO:0000256" key="2">
    <source>
        <dbReference type="ARBA" id="ARBA00022679"/>
    </source>
</evidence>
<evidence type="ECO:0000256" key="1">
    <source>
        <dbReference type="ARBA" id="ARBA00005656"/>
    </source>
</evidence>
<dbReference type="GO" id="GO:0016746">
    <property type="term" value="F:acyltransferase activity"/>
    <property type="evidence" value="ECO:0007669"/>
    <property type="project" value="UniProtKB-KW"/>
</dbReference>
<dbReference type="PIRSF" id="PIRSF000428">
    <property type="entry name" value="P_Ac_trans"/>
    <property type="match status" value="1"/>
</dbReference>
<comment type="similarity">
    <text evidence="1">Belongs to the phosphate acetyltransferase and butyryltransferase family.</text>
</comment>
<sequence length="293" mass="31950">MTAHLATLGRRLRIAIVCGCDESTLYAVARVMESKFADILFVGETERIREDERIKASLDSFTFIEAEDGVDASRKAVALVREGKADILMKGLVNTDVLLRAVLDKETGVLPRGTVLTHLAVAQLANHPKLLFFTDAAVIPYPTQEQRMAQVDYAVKVCRAFGVETPRVSLLHCSEKVSDKFPHTLGYQDIVEEGKKGTFGEVIIDGPLDLRTSVDPVALHKKGIPSPLEGQADILVFPDIEAANMFYKTITYFCEAEVAGMLQGAACPVVLPSRGDSGDNKYFSLAFAAMAVK</sequence>
<dbReference type="Pfam" id="PF01515">
    <property type="entry name" value="PTA_PTB"/>
    <property type="match status" value="1"/>
</dbReference>
<keyword evidence="3" id="KW-0012">Acyltransferase</keyword>
<name>J9H394_9ZZZZ</name>
<dbReference type="InterPro" id="IPR002505">
    <property type="entry name" value="PTA_PTB"/>
</dbReference>
<dbReference type="PANTHER" id="PTHR43356">
    <property type="entry name" value="PHOSPHATE ACETYLTRANSFERASE"/>
    <property type="match status" value="1"/>
</dbReference>
<dbReference type="AlphaFoldDB" id="J9H394"/>
<proteinExistence type="inferred from homology"/>
<protein>
    <submittedName>
        <fullName evidence="5">Phosphate butyryltransferase</fullName>
    </submittedName>
</protein>
<dbReference type="Gene3D" id="3.40.718.10">
    <property type="entry name" value="Isopropylmalate Dehydrogenase"/>
    <property type="match status" value="1"/>
</dbReference>
<evidence type="ECO:0000256" key="3">
    <source>
        <dbReference type="ARBA" id="ARBA00023315"/>
    </source>
</evidence>
<feature type="domain" description="Phosphate acetyl/butaryl transferase" evidence="4">
    <location>
        <begin position="70"/>
        <end position="289"/>
    </location>
</feature>
<dbReference type="EMBL" id="AMCI01000715">
    <property type="protein sequence ID" value="EJX08070.1"/>
    <property type="molecule type" value="Genomic_DNA"/>
</dbReference>
<dbReference type="SUPFAM" id="SSF53659">
    <property type="entry name" value="Isocitrate/Isopropylmalate dehydrogenase-like"/>
    <property type="match status" value="1"/>
</dbReference>